<dbReference type="RefSeq" id="WP_080023512.1">
    <property type="nucleotide sequence ID" value="NZ_LTAY01000059.1"/>
</dbReference>
<evidence type="ECO:0000256" key="4">
    <source>
        <dbReference type="ARBA" id="ARBA00022475"/>
    </source>
</evidence>
<evidence type="ECO:0000313" key="10">
    <source>
        <dbReference type="Proteomes" id="UP000191448"/>
    </source>
</evidence>
<evidence type="ECO:0000256" key="8">
    <source>
        <dbReference type="SAM" id="Phobius"/>
    </source>
</evidence>
<keyword evidence="6 8" id="KW-1133">Transmembrane helix</keyword>
<feature type="transmembrane region" description="Helical" evidence="8">
    <location>
        <begin position="128"/>
        <end position="149"/>
    </location>
</feature>
<comment type="subcellular location">
    <subcellularLocation>
        <location evidence="1">Cell membrane</location>
        <topology evidence="1">Multi-pass membrane protein</topology>
    </subcellularLocation>
</comment>
<keyword evidence="7 8" id="KW-0472">Membrane</keyword>
<dbReference type="GO" id="GO:0022857">
    <property type="term" value="F:transmembrane transporter activity"/>
    <property type="evidence" value="ECO:0007669"/>
    <property type="project" value="InterPro"/>
</dbReference>
<keyword evidence="5 8" id="KW-0812">Transmembrane</keyword>
<dbReference type="GO" id="GO:0005886">
    <property type="term" value="C:plasma membrane"/>
    <property type="evidence" value="ECO:0007669"/>
    <property type="project" value="UniProtKB-SubCell"/>
</dbReference>
<gene>
    <name evidence="9" type="primary">hmuU_4</name>
    <name evidence="9" type="ORF">CLTHE_22570</name>
</gene>
<keyword evidence="3" id="KW-0813">Transport</keyword>
<feature type="transmembrane region" description="Helical" evidence="8">
    <location>
        <begin position="61"/>
        <end position="88"/>
    </location>
</feature>
<feature type="transmembrane region" description="Helical" evidence="8">
    <location>
        <begin position="161"/>
        <end position="183"/>
    </location>
</feature>
<evidence type="ECO:0000256" key="6">
    <source>
        <dbReference type="ARBA" id="ARBA00022989"/>
    </source>
</evidence>
<dbReference type="CDD" id="cd06550">
    <property type="entry name" value="TM_ABC_iron-siderophores_like"/>
    <property type="match status" value="1"/>
</dbReference>
<feature type="transmembrane region" description="Helical" evidence="8">
    <location>
        <begin position="290"/>
        <end position="309"/>
    </location>
</feature>
<evidence type="ECO:0000256" key="1">
    <source>
        <dbReference type="ARBA" id="ARBA00004651"/>
    </source>
</evidence>
<dbReference type="Gene3D" id="1.10.3470.10">
    <property type="entry name" value="ABC transporter involved in vitamin B12 uptake, BtuC"/>
    <property type="match status" value="1"/>
</dbReference>
<dbReference type="Pfam" id="PF01032">
    <property type="entry name" value="FecCD"/>
    <property type="match status" value="1"/>
</dbReference>
<protein>
    <submittedName>
        <fullName evidence="9">Hemin transport system permease protein HmuU</fullName>
    </submittedName>
</protein>
<comment type="caution">
    <text evidence="9">The sequence shown here is derived from an EMBL/GenBank/DDBJ whole genome shotgun (WGS) entry which is preliminary data.</text>
</comment>
<reference evidence="9 10" key="1">
    <citation type="submission" date="2016-02" db="EMBL/GenBank/DDBJ databases">
        <title>Genome sequence of Clostridium thermobutyricum DSM 4928.</title>
        <authorList>
            <person name="Poehlein A."/>
            <person name="Daniel R."/>
        </authorList>
    </citation>
    <scope>NUCLEOTIDE SEQUENCE [LARGE SCALE GENOMIC DNA]</scope>
    <source>
        <strain evidence="9 10">DSM 4928</strain>
    </source>
</reference>
<feature type="transmembrane region" description="Helical" evidence="8">
    <location>
        <begin position="203"/>
        <end position="221"/>
    </location>
</feature>
<dbReference type="InterPro" id="IPR037294">
    <property type="entry name" value="ABC_BtuC-like"/>
</dbReference>
<dbReference type="AlphaFoldDB" id="A0A1V4ST21"/>
<dbReference type="Proteomes" id="UP000191448">
    <property type="component" value="Unassembled WGS sequence"/>
</dbReference>
<dbReference type="GO" id="GO:0033214">
    <property type="term" value="P:siderophore-iron import into cell"/>
    <property type="evidence" value="ECO:0007669"/>
    <property type="project" value="TreeGrafter"/>
</dbReference>
<dbReference type="EMBL" id="LTAY01000059">
    <property type="protein sequence ID" value="OPX47019.1"/>
    <property type="molecule type" value="Genomic_DNA"/>
</dbReference>
<feature type="transmembrane region" description="Helical" evidence="8">
    <location>
        <begin position="251"/>
        <end position="278"/>
    </location>
</feature>
<evidence type="ECO:0000256" key="3">
    <source>
        <dbReference type="ARBA" id="ARBA00022448"/>
    </source>
</evidence>
<dbReference type="FunFam" id="1.10.3470.10:FF:000001">
    <property type="entry name" value="Vitamin B12 ABC transporter permease BtuC"/>
    <property type="match status" value="1"/>
</dbReference>
<organism evidence="9 10">
    <name type="scientific">Clostridium thermobutyricum DSM 4928</name>
    <dbReference type="NCBI Taxonomy" id="1121339"/>
    <lineage>
        <taxon>Bacteria</taxon>
        <taxon>Bacillati</taxon>
        <taxon>Bacillota</taxon>
        <taxon>Clostridia</taxon>
        <taxon>Eubacteriales</taxon>
        <taxon>Clostridiaceae</taxon>
        <taxon>Clostridium</taxon>
    </lineage>
</organism>
<dbReference type="SUPFAM" id="SSF81345">
    <property type="entry name" value="ABC transporter involved in vitamin B12 uptake, BtuC"/>
    <property type="match status" value="1"/>
</dbReference>
<feature type="transmembrane region" description="Helical" evidence="8">
    <location>
        <begin position="12"/>
        <end position="30"/>
    </location>
</feature>
<comment type="similarity">
    <text evidence="2">Belongs to the binding-protein-dependent transport system permease family. FecCD subfamily.</text>
</comment>
<dbReference type="InterPro" id="IPR000522">
    <property type="entry name" value="ABC_transptr_permease_BtuC"/>
</dbReference>
<dbReference type="PANTHER" id="PTHR30472:SF25">
    <property type="entry name" value="ABC TRANSPORTER PERMEASE PROTEIN MJ0876-RELATED"/>
    <property type="match status" value="1"/>
</dbReference>
<evidence type="ECO:0000256" key="7">
    <source>
        <dbReference type="ARBA" id="ARBA00023136"/>
    </source>
</evidence>
<accession>A0A1V4ST21</accession>
<dbReference type="OrthoDB" id="9792889at2"/>
<evidence type="ECO:0000313" key="9">
    <source>
        <dbReference type="EMBL" id="OPX47019.1"/>
    </source>
</evidence>
<evidence type="ECO:0000256" key="5">
    <source>
        <dbReference type="ARBA" id="ARBA00022692"/>
    </source>
</evidence>
<evidence type="ECO:0000256" key="2">
    <source>
        <dbReference type="ARBA" id="ARBA00007935"/>
    </source>
</evidence>
<sequence>MKILNNKRKYIWLWIPIVILILCIGTSIGSSNINIKDIINIIINKVFNVPLPNNINPQDVAIIWVIRLPRVLLAFIVGGILSVSGAITQSVLKNPLASPYTIGVSAGASLGVGVYIILGISIPFIGSFSLPMIGFLCGVITIFTVIIFSNKVDRGFSNNTVVLAGMVLSLFASALLTTLTALFSEDLKYIAMWQMGSFSMKGWSYVIASIPFCIIGLLVALKYTKEMDILSFGEEQAMTTGVEVQKVKKHLLIAVAILSGSAVALSGVIGFVDLIIPHVVRKVFGSEHKIVIPMSFIIGGIFMVLTDLLSRTVISPSELPIGAITAIIGAPFFAYIYFGKRKRR</sequence>
<dbReference type="PANTHER" id="PTHR30472">
    <property type="entry name" value="FERRIC ENTEROBACTIN TRANSPORT SYSTEM PERMEASE PROTEIN"/>
    <property type="match status" value="1"/>
</dbReference>
<feature type="transmembrane region" description="Helical" evidence="8">
    <location>
        <begin position="100"/>
        <end position="122"/>
    </location>
</feature>
<feature type="transmembrane region" description="Helical" evidence="8">
    <location>
        <begin position="321"/>
        <end position="338"/>
    </location>
</feature>
<keyword evidence="4" id="KW-1003">Cell membrane</keyword>
<name>A0A1V4ST21_9CLOT</name>
<proteinExistence type="inferred from homology"/>